<reference evidence="1 2" key="1">
    <citation type="submission" date="2022-05" db="EMBL/GenBank/DDBJ databases">
        <authorList>
            <consortium name="Genoscope - CEA"/>
            <person name="William W."/>
        </authorList>
    </citation>
    <scope>NUCLEOTIDE SEQUENCE [LARGE SCALE GENOMIC DNA]</scope>
</reference>
<protein>
    <submittedName>
        <fullName evidence="1">Uncharacterized protein</fullName>
    </submittedName>
</protein>
<dbReference type="Proteomes" id="UP001159405">
    <property type="component" value="Unassembled WGS sequence"/>
</dbReference>
<evidence type="ECO:0000313" key="2">
    <source>
        <dbReference type="Proteomes" id="UP001159405"/>
    </source>
</evidence>
<feature type="non-terminal residue" evidence="1">
    <location>
        <position position="96"/>
    </location>
</feature>
<keyword evidence="2" id="KW-1185">Reference proteome</keyword>
<sequence length="96" mass="11169">MSLLGHDYVIFFPVEQVQRQSIAGLIGHTFQLTYANMVDKLIQEEKLNRCHGCAIQHTSQRQYSCVMMDKEDSWLYYREDVVEKIDLNAVLNNAES</sequence>
<gene>
    <name evidence="1" type="ORF">PLOB_00010803</name>
</gene>
<organism evidence="1 2">
    <name type="scientific">Porites lobata</name>
    <dbReference type="NCBI Taxonomy" id="104759"/>
    <lineage>
        <taxon>Eukaryota</taxon>
        <taxon>Metazoa</taxon>
        <taxon>Cnidaria</taxon>
        <taxon>Anthozoa</taxon>
        <taxon>Hexacorallia</taxon>
        <taxon>Scleractinia</taxon>
        <taxon>Fungiina</taxon>
        <taxon>Poritidae</taxon>
        <taxon>Porites</taxon>
    </lineage>
</organism>
<name>A0ABN8QZ03_9CNID</name>
<dbReference type="EMBL" id="CALNXK010000156">
    <property type="protein sequence ID" value="CAH3170449.1"/>
    <property type="molecule type" value="Genomic_DNA"/>
</dbReference>
<evidence type="ECO:0000313" key="1">
    <source>
        <dbReference type="EMBL" id="CAH3170449.1"/>
    </source>
</evidence>
<comment type="caution">
    <text evidence="1">The sequence shown here is derived from an EMBL/GenBank/DDBJ whole genome shotgun (WGS) entry which is preliminary data.</text>
</comment>
<proteinExistence type="predicted"/>
<accession>A0ABN8QZ03</accession>